<dbReference type="GeneID" id="37031193"/>
<dbReference type="GO" id="GO:0005737">
    <property type="term" value="C:cytoplasm"/>
    <property type="evidence" value="ECO:0007669"/>
    <property type="project" value="UniProtKB-SubCell"/>
</dbReference>
<keyword evidence="8" id="KW-0732">Signal</keyword>
<accession>A0A316UJ37</accession>
<evidence type="ECO:0000256" key="3">
    <source>
        <dbReference type="ARBA" id="ARBA00022490"/>
    </source>
</evidence>
<evidence type="ECO:0000256" key="1">
    <source>
        <dbReference type="ARBA" id="ARBA00004496"/>
    </source>
</evidence>
<feature type="signal peptide" evidence="8">
    <location>
        <begin position="1"/>
        <end position="17"/>
    </location>
</feature>
<dbReference type="SUPFAM" id="SSF48600">
    <property type="entry name" value="Chorismate mutase II"/>
    <property type="match status" value="1"/>
</dbReference>
<keyword evidence="4" id="KW-0028">Amino-acid biosynthesis</keyword>
<feature type="chain" id="PRO_5016388164" description="chorismate mutase" evidence="8">
    <location>
        <begin position="18"/>
        <end position="245"/>
    </location>
</feature>
<evidence type="ECO:0000256" key="6">
    <source>
        <dbReference type="ARBA" id="ARBA00023979"/>
    </source>
</evidence>
<feature type="region of interest" description="Disordered" evidence="7">
    <location>
        <begin position="60"/>
        <end position="83"/>
    </location>
</feature>
<evidence type="ECO:0000256" key="8">
    <source>
        <dbReference type="SAM" id="SignalP"/>
    </source>
</evidence>
<sequence length="245" mass="26491">MLASYLFSILLWGIALAAPSLEEIRAALATMEDQIIHLALTRCAAPLYGESTASPLLNSLSQAAQTSPSSPSDSSFPGHPPFPPYIDATPSHARWGAAQSNLSSQSIVDYWYKNMLPASSAAHNQTGYFPEASPALAMSSAAFFETVSQRIGFGEEVAQAKVAANHSAFGEHIRRHDAVAIRKLLTDERQEQLVKQRVGNKTEAWQVGAAQNVPAAVLVDLFASYIIPWTTDVEVATLLRRGQKQ</sequence>
<evidence type="ECO:0000256" key="5">
    <source>
        <dbReference type="ARBA" id="ARBA00023235"/>
    </source>
</evidence>
<protein>
    <recommendedName>
        <fullName evidence="2">chorismate mutase</fullName>
        <ecNumber evidence="2">5.4.99.5</ecNumber>
    </recommendedName>
</protein>
<keyword evidence="5" id="KW-0413">Isomerase</keyword>
<dbReference type="GO" id="GO:0004106">
    <property type="term" value="F:chorismate mutase activity"/>
    <property type="evidence" value="ECO:0007669"/>
    <property type="project" value="UniProtKB-EC"/>
</dbReference>
<evidence type="ECO:0000256" key="4">
    <source>
        <dbReference type="ARBA" id="ARBA00023222"/>
    </source>
</evidence>
<keyword evidence="3" id="KW-0963">Cytoplasm</keyword>
<dbReference type="GO" id="GO:0046417">
    <property type="term" value="P:chorismate metabolic process"/>
    <property type="evidence" value="ECO:0007669"/>
    <property type="project" value="InterPro"/>
</dbReference>
<keyword evidence="4" id="KW-0584">Phenylalanine biosynthesis</keyword>
<keyword evidence="4" id="KW-0057">Aromatic amino acid biosynthesis</keyword>
<dbReference type="AlphaFoldDB" id="A0A316UJ37"/>
<keyword evidence="10" id="KW-1185">Reference proteome</keyword>
<dbReference type="UniPathway" id="UPA00120">
    <property type="reaction ID" value="UER00203"/>
</dbReference>
<dbReference type="InterPro" id="IPR036263">
    <property type="entry name" value="Chorismate_II_sf"/>
</dbReference>
<organism evidence="9 10">
    <name type="scientific">Jaminaea rosea</name>
    <dbReference type="NCBI Taxonomy" id="1569628"/>
    <lineage>
        <taxon>Eukaryota</taxon>
        <taxon>Fungi</taxon>
        <taxon>Dikarya</taxon>
        <taxon>Basidiomycota</taxon>
        <taxon>Ustilaginomycotina</taxon>
        <taxon>Exobasidiomycetes</taxon>
        <taxon>Microstromatales</taxon>
        <taxon>Microstromatales incertae sedis</taxon>
        <taxon>Jaminaea</taxon>
    </lineage>
</organism>
<gene>
    <name evidence="9" type="ORF">BDZ90DRAFT_281539</name>
</gene>
<comment type="catalytic activity">
    <reaction evidence="6">
        <text>chorismate = prephenate</text>
        <dbReference type="Rhea" id="RHEA:13897"/>
        <dbReference type="ChEBI" id="CHEBI:29748"/>
        <dbReference type="ChEBI" id="CHEBI:29934"/>
        <dbReference type="EC" id="5.4.99.5"/>
    </reaction>
    <physiologicalReaction direction="left-to-right" evidence="6">
        <dbReference type="Rhea" id="RHEA:13898"/>
    </physiologicalReaction>
</comment>
<dbReference type="InterPro" id="IPR008238">
    <property type="entry name" value="Chorismate_mutase_AroQ_euk"/>
</dbReference>
<reference evidence="9 10" key="1">
    <citation type="journal article" date="2018" name="Mol. Biol. Evol.">
        <title>Broad Genomic Sampling Reveals a Smut Pathogenic Ancestry of the Fungal Clade Ustilaginomycotina.</title>
        <authorList>
            <person name="Kijpornyongpan T."/>
            <person name="Mondo S.J."/>
            <person name="Barry K."/>
            <person name="Sandor L."/>
            <person name="Lee J."/>
            <person name="Lipzen A."/>
            <person name="Pangilinan J."/>
            <person name="LaButti K."/>
            <person name="Hainaut M."/>
            <person name="Henrissat B."/>
            <person name="Grigoriev I.V."/>
            <person name="Spatafora J.W."/>
            <person name="Aime M.C."/>
        </authorList>
    </citation>
    <scope>NUCLEOTIDE SEQUENCE [LARGE SCALE GENOMIC DNA]</scope>
    <source>
        <strain evidence="9 10">MCA 5214</strain>
    </source>
</reference>
<evidence type="ECO:0000256" key="2">
    <source>
        <dbReference type="ARBA" id="ARBA00012404"/>
    </source>
</evidence>
<dbReference type="PANTHER" id="PTHR21145">
    <property type="entry name" value="CHORISMATE MUTASE"/>
    <property type="match status" value="1"/>
</dbReference>
<name>A0A316UJ37_9BASI</name>
<dbReference type="GO" id="GO:0009094">
    <property type="term" value="P:L-phenylalanine biosynthetic process"/>
    <property type="evidence" value="ECO:0007669"/>
    <property type="project" value="UniProtKB-KW"/>
</dbReference>
<feature type="compositionally biased region" description="Low complexity" evidence="7">
    <location>
        <begin position="67"/>
        <end position="77"/>
    </location>
</feature>
<dbReference type="Proteomes" id="UP000245884">
    <property type="component" value="Unassembled WGS sequence"/>
</dbReference>
<dbReference type="EMBL" id="KZ819676">
    <property type="protein sequence ID" value="PWN25317.1"/>
    <property type="molecule type" value="Genomic_DNA"/>
</dbReference>
<dbReference type="EC" id="5.4.99.5" evidence="2"/>
<evidence type="ECO:0000256" key="7">
    <source>
        <dbReference type="SAM" id="MobiDB-lite"/>
    </source>
</evidence>
<comment type="subcellular location">
    <subcellularLocation>
        <location evidence="1">Cytoplasm</location>
    </subcellularLocation>
</comment>
<dbReference type="PANTHER" id="PTHR21145:SF12">
    <property type="entry name" value="CHORISMATE MUTASE"/>
    <property type="match status" value="1"/>
</dbReference>
<dbReference type="STRING" id="1569628.A0A316UJ37"/>
<proteinExistence type="predicted"/>
<evidence type="ECO:0000313" key="10">
    <source>
        <dbReference type="Proteomes" id="UP000245884"/>
    </source>
</evidence>
<dbReference type="Gene3D" id="1.10.590.10">
    <property type="entry name" value="Chorismate mutase, AroQ class superfamily, eukaryotic"/>
    <property type="match status" value="1"/>
</dbReference>
<dbReference type="RefSeq" id="XP_025359929.1">
    <property type="nucleotide sequence ID" value="XM_025509370.1"/>
</dbReference>
<evidence type="ECO:0000313" key="9">
    <source>
        <dbReference type="EMBL" id="PWN25317.1"/>
    </source>
</evidence>
<dbReference type="InterPro" id="IPR037039">
    <property type="entry name" value="CM_AroQ_sf_eucaryotic"/>
</dbReference>